<keyword evidence="4 7" id="KW-0732">Signal</keyword>
<name>A0ABV6G2M3_9GAMM</name>
<dbReference type="Pfam" id="PF04389">
    <property type="entry name" value="Peptidase_M28"/>
    <property type="match status" value="1"/>
</dbReference>
<dbReference type="RefSeq" id="WP_019950483.1">
    <property type="nucleotide sequence ID" value="NZ_JBHLVX010000022.1"/>
</dbReference>
<evidence type="ECO:0000313" key="9">
    <source>
        <dbReference type="EMBL" id="MFC0267681.1"/>
    </source>
</evidence>
<accession>A0ABV6G2M3</accession>
<dbReference type="Gene3D" id="2.40.128.130">
    <property type="entry name" value="Autotransporter beta-domain"/>
    <property type="match status" value="1"/>
</dbReference>
<keyword evidence="1" id="KW-0031">Aminopeptidase</keyword>
<evidence type="ECO:0000256" key="3">
    <source>
        <dbReference type="ARBA" id="ARBA00022723"/>
    </source>
</evidence>
<evidence type="ECO:0000259" key="8">
    <source>
        <dbReference type="PROSITE" id="PS51208"/>
    </source>
</evidence>
<evidence type="ECO:0000256" key="4">
    <source>
        <dbReference type="ARBA" id="ARBA00022729"/>
    </source>
</evidence>
<dbReference type="Pfam" id="PF03797">
    <property type="entry name" value="Autotransporter"/>
    <property type="match status" value="1"/>
</dbReference>
<dbReference type="InterPro" id="IPR005546">
    <property type="entry name" value="Autotransporte_beta"/>
</dbReference>
<dbReference type="NCBIfam" id="TIGR01414">
    <property type="entry name" value="autotrans_barl"/>
    <property type="match status" value="1"/>
</dbReference>
<comment type="caution">
    <text evidence="9">The sequence shown here is derived from an EMBL/GenBank/DDBJ whole genome shotgun (WGS) entry which is preliminary data.</text>
</comment>
<evidence type="ECO:0000256" key="7">
    <source>
        <dbReference type="SAM" id="SignalP"/>
    </source>
</evidence>
<evidence type="ECO:0000313" key="10">
    <source>
        <dbReference type="Proteomes" id="UP001589814"/>
    </source>
</evidence>
<keyword evidence="5" id="KW-0378">Hydrolase</keyword>
<dbReference type="InterPro" id="IPR007484">
    <property type="entry name" value="Peptidase_M28"/>
</dbReference>
<dbReference type="EMBL" id="JBHLVX010000022">
    <property type="protein sequence ID" value="MFC0267681.1"/>
    <property type="molecule type" value="Genomic_DNA"/>
</dbReference>
<dbReference type="InterPro" id="IPR006315">
    <property type="entry name" value="OM_autotransptr_brl_dom"/>
</dbReference>
<dbReference type="PANTHER" id="PTHR12147">
    <property type="entry name" value="METALLOPEPTIDASE M28 FAMILY MEMBER"/>
    <property type="match status" value="1"/>
</dbReference>
<dbReference type="PANTHER" id="PTHR12147:SF56">
    <property type="entry name" value="AMINOPEPTIDASE YDR415C-RELATED"/>
    <property type="match status" value="1"/>
</dbReference>
<dbReference type="InterPro" id="IPR045175">
    <property type="entry name" value="M28_fam"/>
</dbReference>
<dbReference type="SUPFAM" id="SSF103515">
    <property type="entry name" value="Autotransporter"/>
    <property type="match status" value="1"/>
</dbReference>
<feature type="chain" id="PRO_5045730042" evidence="7">
    <location>
        <begin position="24"/>
        <end position="645"/>
    </location>
</feature>
<keyword evidence="3" id="KW-0479">Metal-binding</keyword>
<evidence type="ECO:0000256" key="2">
    <source>
        <dbReference type="ARBA" id="ARBA00022670"/>
    </source>
</evidence>
<evidence type="ECO:0000256" key="1">
    <source>
        <dbReference type="ARBA" id="ARBA00022438"/>
    </source>
</evidence>
<dbReference type="Proteomes" id="UP001589814">
    <property type="component" value="Unassembled WGS sequence"/>
</dbReference>
<proteinExistence type="predicted"/>
<feature type="signal peptide" evidence="7">
    <location>
        <begin position="1"/>
        <end position="23"/>
    </location>
</feature>
<keyword evidence="2" id="KW-0645">Protease</keyword>
<reference evidence="9 10" key="1">
    <citation type="submission" date="2024-09" db="EMBL/GenBank/DDBJ databases">
        <authorList>
            <person name="Sun Q."/>
            <person name="Mori K."/>
        </authorList>
    </citation>
    <scope>NUCLEOTIDE SEQUENCE [LARGE SCALE GENOMIC DNA]</scope>
    <source>
        <strain evidence="9 10">CCM 7415</strain>
    </source>
</reference>
<keyword evidence="10" id="KW-1185">Reference proteome</keyword>
<evidence type="ECO:0000256" key="6">
    <source>
        <dbReference type="ARBA" id="ARBA00022833"/>
    </source>
</evidence>
<gene>
    <name evidence="9" type="ORF">ACFFHW_06675</name>
</gene>
<keyword evidence="6" id="KW-0862">Zinc</keyword>
<dbReference type="Gene3D" id="3.40.630.10">
    <property type="entry name" value="Zn peptidases"/>
    <property type="match status" value="1"/>
</dbReference>
<sequence>MIIKKLSPALLLALPFVATPGLAWDYGEYAEETVDVLIDDYPGRYSGTTSYRGATDWMRQRIGSDTRLQDFEAQGGDAWNVVRTLQGSSDRKLVVGAHYDSAYGVPDLEGLDDNASGAGLLTELAQNLSGIPMENGIEVIAFGAEEEGLVGSREYVERLSDSERSALIGMINIDSLITGDHMYANAGSDSVNNPALFALRDRLLAIADELSIDLRSNPGLNPSYPTGTGCCSDGESFEDLGIPVIFIESTNWSIGADDGYTQTTNPAIPGGSTWHDPAEDNREVLTNAFGEERVAERLRLYSLLLTRLLVERSNADLLASARSAAAMARVQADLLANQRSAATRFYDDRFGQLLVSAPVAGETEGGFGIEGAHQPEDGFDVAGEQQRKGASFYLWGDRQFEGDVTLGVNARFDYRRDDLAHSGKLSSDTWQLGSYALWNDGGAWWLGGNLGAGYADLDARRSVFLQSGNGPVLLDQRIDSDTNATFYGARLMGGYDVVSNALRTGPFAALDYGRYHIDDYREDDPRRTALNVESQRFDSLQGSLGWRVQGLLDLQGEAALLPRASLAWVEEWGDGRENSLRVTPAADGVTRDVSLPAVDEHFGRVEAGVEMRMTSNFSVTADATSRFSHDEGSQAGYTLGARWRF</sequence>
<evidence type="ECO:0000256" key="5">
    <source>
        <dbReference type="ARBA" id="ARBA00022801"/>
    </source>
</evidence>
<organism evidence="9 10">
    <name type="scientific">Kushneria aurantia</name>
    <dbReference type="NCBI Taxonomy" id="504092"/>
    <lineage>
        <taxon>Bacteria</taxon>
        <taxon>Pseudomonadati</taxon>
        <taxon>Pseudomonadota</taxon>
        <taxon>Gammaproteobacteria</taxon>
        <taxon>Oceanospirillales</taxon>
        <taxon>Halomonadaceae</taxon>
        <taxon>Kushneria</taxon>
    </lineage>
</organism>
<dbReference type="SMART" id="SM00869">
    <property type="entry name" value="Autotransporter"/>
    <property type="match status" value="1"/>
</dbReference>
<feature type="domain" description="Autotransporter" evidence="8">
    <location>
        <begin position="358"/>
        <end position="645"/>
    </location>
</feature>
<dbReference type="InterPro" id="IPR036709">
    <property type="entry name" value="Autotransporte_beta_dom_sf"/>
</dbReference>
<dbReference type="PROSITE" id="PS51208">
    <property type="entry name" value="AUTOTRANSPORTER"/>
    <property type="match status" value="1"/>
</dbReference>
<dbReference type="SUPFAM" id="SSF53187">
    <property type="entry name" value="Zn-dependent exopeptidases"/>
    <property type="match status" value="1"/>
</dbReference>
<protein>
    <submittedName>
        <fullName evidence="9">Autotransporter domain-containing protein</fullName>
    </submittedName>
</protein>